<dbReference type="PANTHER" id="PTHR46122">
    <property type="entry name" value="GALACTOSE OXIDASE/KELCH REPEAT PROTEIN-RELATED"/>
    <property type="match status" value="1"/>
</dbReference>
<keyword evidence="1" id="KW-0677">Repeat</keyword>
<gene>
    <name evidence="4" type="ORF">GOP47_0023075</name>
</gene>
<organism evidence="4 5">
    <name type="scientific">Adiantum capillus-veneris</name>
    <name type="common">Maidenhair fern</name>
    <dbReference type="NCBI Taxonomy" id="13818"/>
    <lineage>
        <taxon>Eukaryota</taxon>
        <taxon>Viridiplantae</taxon>
        <taxon>Streptophyta</taxon>
        <taxon>Embryophyta</taxon>
        <taxon>Tracheophyta</taxon>
        <taxon>Polypodiopsida</taxon>
        <taxon>Polypodiidae</taxon>
        <taxon>Polypodiales</taxon>
        <taxon>Pteridineae</taxon>
        <taxon>Pteridaceae</taxon>
        <taxon>Vittarioideae</taxon>
        <taxon>Adiantum</taxon>
    </lineage>
</organism>
<dbReference type="Proteomes" id="UP000886520">
    <property type="component" value="Chromosome 22"/>
</dbReference>
<reference evidence="4" key="1">
    <citation type="submission" date="2021-01" db="EMBL/GenBank/DDBJ databases">
        <title>Adiantum capillus-veneris genome.</title>
        <authorList>
            <person name="Fang Y."/>
            <person name="Liao Q."/>
        </authorList>
    </citation>
    <scope>NUCLEOTIDE SEQUENCE</scope>
    <source>
        <strain evidence="4">H3</strain>
        <tissue evidence="4">Leaf</tissue>
    </source>
</reference>
<dbReference type="AlphaFoldDB" id="A0A9D4U8X9"/>
<dbReference type="PROSITE" id="PS50181">
    <property type="entry name" value="FBOX"/>
    <property type="match status" value="1"/>
</dbReference>
<name>A0A9D4U8X9_ADICA</name>
<dbReference type="SMART" id="SM00612">
    <property type="entry name" value="Kelch"/>
    <property type="match status" value="3"/>
</dbReference>
<dbReference type="InterPro" id="IPR036047">
    <property type="entry name" value="F-box-like_dom_sf"/>
</dbReference>
<dbReference type="OrthoDB" id="191037at2759"/>
<protein>
    <recommendedName>
        <fullName evidence="3">F-box domain-containing protein</fullName>
    </recommendedName>
</protein>
<feature type="compositionally biased region" description="Basic and acidic residues" evidence="2">
    <location>
        <begin position="287"/>
        <end position="299"/>
    </location>
</feature>
<comment type="caution">
    <text evidence="4">The sequence shown here is derived from an EMBL/GenBank/DDBJ whole genome shotgun (WGS) entry which is preliminary data.</text>
</comment>
<dbReference type="InterPro" id="IPR001810">
    <property type="entry name" value="F-box_dom"/>
</dbReference>
<dbReference type="InterPro" id="IPR052439">
    <property type="entry name" value="F-box/Kelch-repeat"/>
</dbReference>
<dbReference type="InterPro" id="IPR015915">
    <property type="entry name" value="Kelch-typ_b-propeller"/>
</dbReference>
<evidence type="ECO:0000256" key="1">
    <source>
        <dbReference type="ARBA" id="ARBA00022737"/>
    </source>
</evidence>
<dbReference type="PANTHER" id="PTHR46122:SF1">
    <property type="entry name" value="F-BOX DOMAIN-CONTAINING PROTEIN"/>
    <property type="match status" value="1"/>
</dbReference>
<dbReference type="EMBL" id="JABFUD020000022">
    <property type="protein sequence ID" value="KAI5062536.1"/>
    <property type="molecule type" value="Genomic_DNA"/>
</dbReference>
<accession>A0A9D4U8X9</accession>
<proteinExistence type="predicted"/>
<evidence type="ECO:0000313" key="5">
    <source>
        <dbReference type="Proteomes" id="UP000886520"/>
    </source>
</evidence>
<sequence>MLDGQGCLLHIRHGPSHILSSCSDHHKSCCAESSAESSPNPSAYPLHRQSRSDVVCPCSLDASESNVGGLLTLNPSKSVACHCSPVYVAEGEPARAWDRNGDLAGEVLPPSMSLECDCLSTGQDSSVSPDQGVETGTLSIHGELDEVGTNLCMSFHRASKISRSVHAEGRRDSIPTSNEIHRGLVDSTSCNDVAEDESVGTVGEGGSNCGTDKFQENCMHEGNIGCIFPEDLKETDDSSSESACTEENLLKESSMDMSVAQFASSEFAQAESCKRLRISRECGSLGSHREMPSESHDDNTNNQDQSYLAGLPEECALRCLASVQLFDLGRLAMLGRRYRDLVKSRLIFKLRRLYDTVEHLVFIYGSLNGGRWTVYDANHDVWRTLPPANVDPNFNLQDRESLSAGTHLLWLGKVIYDFVYYRYNLLTNSWERGPSMVNPRCLFASASCGEYAYVAGGFGPANNTGALTLLNSAERYNSATGEWEGLPPMCTARHKCSGFFMDGKFYVIGGRDANHQPIMSGEEYNPVTGFWQQIPNMYFAPEVHRRDMLEPSPPLVAVVNNNLYAVENTTNILKMYNKLNNTWSNLGYLPVRADLRNGWGVAFKALGNRLFVMGELDGVAAFCWQPGANPAQPIWELLCRRERGAGSFLYNCAVMTC</sequence>
<dbReference type="SUPFAM" id="SSF81383">
    <property type="entry name" value="F-box domain"/>
    <property type="match status" value="1"/>
</dbReference>
<feature type="domain" description="F-box" evidence="3">
    <location>
        <begin position="305"/>
        <end position="351"/>
    </location>
</feature>
<dbReference type="Gene3D" id="2.120.10.80">
    <property type="entry name" value="Kelch-type beta propeller"/>
    <property type="match status" value="1"/>
</dbReference>
<dbReference type="Pfam" id="PF01344">
    <property type="entry name" value="Kelch_1"/>
    <property type="match status" value="2"/>
</dbReference>
<dbReference type="SUPFAM" id="SSF117281">
    <property type="entry name" value="Kelch motif"/>
    <property type="match status" value="1"/>
</dbReference>
<dbReference type="InterPro" id="IPR006652">
    <property type="entry name" value="Kelch_1"/>
</dbReference>
<keyword evidence="5" id="KW-1185">Reference proteome</keyword>
<feature type="region of interest" description="Disordered" evidence="2">
    <location>
        <begin position="285"/>
        <end position="305"/>
    </location>
</feature>
<evidence type="ECO:0000313" key="4">
    <source>
        <dbReference type="EMBL" id="KAI5062536.1"/>
    </source>
</evidence>
<evidence type="ECO:0000259" key="3">
    <source>
        <dbReference type="PROSITE" id="PS50181"/>
    </source>
</evidence>
<dbReference type="GO" id="GO:0005634">
    <property type="term" value="C:nucleus"/>
    <property type="evidence" value="ECO:0007669"/>
    <property type="project" value="UniProtKB-ARBA"/>
</dbReference>
<evidence type="ECO:0000256" key="2">
    <source>
        <dbReference type="SAM" id="MobiDB-lite"/>
    </source>
</evidence>